<organism evidence="5 6">
    <name type="scientific">Clavelina lepadiformis</name>
    <name type="common">Light-bulb sea squirt</name>
    <name type="synonym">Ascidia lepadiformis</name>
    <dbReference type="NCBI Taxonomy" id="159417"/>
    <lineage>
        <taxon>Eukaryota</taxon>
        <taxon>Metazoa</taxon>
        <taxon>Chordata</taxon>
        <taxon>Tunicata</taxon>
        <taxon>Ascidiacea</taxon>
        <taxon>Aplousobranchia</taxon>
        <taxon>Clavelinidae</taxon>
        <taxon>Clavelina</taxon>
    </lineage>
</organism>
<feature type="region of interest" description="Disordered" evidence="4">
    <location>
        <begin position="260"/>
        <end position="329"/>
    </location>
</feature>
<feature type="compositionally biased region" description="Polar residues" evidence="4">
    <location>
        <begin position="275"/>
        <end position="285"/>
    </location>
</feature>
<feature type="compositionally biased region" description="Polar residues" evidence="4">
    <location>
        <begin position="296"/>
        <end position="321"/>
    </location>
</feature>
<sequence length="979" mass="112004">MISYILKYSMTDIYGENILLIGKNLTSLPSIPLPANVKTINVHCNNIEKIEGTDGLLHLEHLDVSSNKLTSTDGLNDLISLKFLNLASNFIHALSNFENLTRLVYLNLSYNKLESINGLIELHGPNSHLETIELHGNNLTDVNHVIACLQGIISLKHLVLQQGPHNNPICHVAQYRQRLLNCLPQLQTLDHLDRMGIYTELPMADDLSSFDEFIFDENSIASSNPKEHVIDDVAMSQLNEKSISTPHIDAVLAARRSCSSSGTTVVKPPKKITMSPEQSLTSMEVSTRLHVASPTPKKQTQYKNPLKEASSNVPSTESEVSSPAPPKRSALTRKLVHKGGKGLRKPVKPKKAITSSTAFHGKGDDVMDKTLEKQTYVSLLKELESERERRWKAEQASRKLVTAIRDMQAEQSEGKSLQNMAADAAERLKKALLAERDISGALKQENQKQTEKIEGLEEKLAATAKEKMSAIRTLQNALSKSNVELSKLKSVRSKEKQEMECKLCTVKANQEALNLKNEQLQTKLNELQNLLVNRETEYKKSLSGMYSMDNCDFRKAIELHSNELEKRHNQDIAGFKHKVQSLQHDYSQLENEFREALYIESERYKNLSHEHYKTSDTLHKNEDLVKTLQEKEEKSRSMVVEMTSIIKEQKAKIIELLKCKEEVLKQYKDRIFCLEQEKEEGKRNGIQLELLKQEKSRLLSQLTATQSVVDGLKEQRKVWGRELAHQGSALAQDRGRLEMKIETLEAEISNLRKGNERDLDALRIKTKVVEDQTETIHKLKEALVDKDKEVRVKLEEELKEQRCLRETIEDLTQENASLQEENLKLNERKQQLKNIIGDANRDHDSLQVEYEKLKKKWIEKGALLSKLEHQVKNITEAGKQRETKVAEERDDAIKSLQVTKKKTDQLVAAYEEQLKLANGSHVKEMERFQRDKREEIERMQNKVVSVENEMSDLLREAEEQKKQMNEKMHKLKSMFHEFS</sequence>
<dbReference type="InterPro" id="IPR032675">
    <property type="entry name" value="LRR_dom_sf"/>
</dbReference>
<dbReference type="PROSITE" id="PS51450">
    <property type="entry name" value="LRR"/>
    <property type="match status" value="3"/>
</dbReference>
<dbReference type="PANTHER" id="PTHR15454">
    <property type="entry name" value="NISCHARIN RELATED"/>
    <property type="match status" value="1"/>
</dbReference>
<gene>
    <name evidence="5" type="ORF">CVLEPA_LOCUS15213</name>
</gene>
<evidence type="ECO:0000256" key="4">
    <source>
        <dbReference type="SAM" id="MobiDB-lite"/>
    </source>
</evidence>
<evidence type="ECO:0000256" key="1">
    <source>
        <dbReference type="ARBA" id="ARBA00022614"/>
    </source>
</evidence>
<comment type="caution">
    <text evidence="5">The sequence shown here is derived from an EMBL/GenBank/DDBJ whole genome shotgun (WGS) entry which is preliminary data.</text>
</comment>
<dbReference type="Pfam" id="PF12799">
    <property type="entry name" value="LRR_4"/>
    <property type="match status" value="1"/>
</dbReference>
<dbReference type="PANTHER" id="PTHR15454:SF34">
    <property type="entry name" value="LEUCINE-RICH REPEAT AND COILED-COIL DOMAIN-CONTAINING PROTEIN 1"/>
    <property type="match status" value="1"/>
</dbReference>
<dbReference type="InterPro" id="IPR025875">
    <property type="entry name" value="Leu-rich_rpt_4"/>
</dbReference>
<keyword evidence="6" id="KW-1185">Reference proteome</keyword>
<evidence type="ECO:0000256" key="3">
    <source>
        <dbReference type="SAM" id="Coils"/>
    </source>
</evidence>
<evidence type="ECO:0000256" key="2">
    <source>
        <dbReference type="ARBA" id="ARBA00022737"/>
    </source>
</evidence>
<keyword evidence="2" id="KW-0677">Repeat</keyword>
<feature type="coiled-coil region" evidence="3">
    <location>
        <begin position="439"/>
        <end position="473"/>
    </location>
</feature>
<feature type="coiled-coil region" evidence="3">
    <location>
        <begin position="734"/>
        <end position="856"/>
    </location>
</feature>
<evidence type="ECO:0008006" key="7">
    <source>
        <dbReference type="Google" id="ProtNLM"/>
    </source>
</evidence>
<feature type="coiled-coil region" evidence="3">
    <location>
        <begin position="510"/>
        <end position="537"/>
    </location>
</feature>
<protein>
    <recommendedName>
        <fullName evidence="7">Leucine-rich repeat and coiled-coil domain-containing protein 1</fullName>
    </recommendedName>
</protein>
<evidence type="ECO:0000313" key="5">
    <source>
        <dbReference type="EMBL" id="CAK8684222.1"/>
    </source>
</evidence>
<dbReference type="EMBL" id="CAWYQH010000097">
    <property type="protein sequence ID" value="CAK8684222.1"/>
    <property type="molecule type" value="Genomic_DNA"/>
</dbReference>
<feature type="coiled-coil region" evidence="3">
    <location>
        <begin position="657"/>
        <end position="684"/>
    </location>
</feature>
<dbReference type="SMART" id="SM00365">
    <property type="entry name" value="LRR_SD22"/>
    <property type="match status" value="4"/>
</dbReference>
<name>A0ABP0FZM5_CLALP</name>
<dbReference type="Gene3D" id="3.80.10.10">
    <property type="entry name" value="Ribonuclease Inhibitor"/>
    <property type="match status" value="2"/>
</dbReference>
<keyword evidence="1" id="KW-0433">Leucine-rich repeat</keyword>
<evidence type="ECO:0000313" key="6">
    <source>
        <dbReference type="Proteomes" id="UP001642483"/>
    </source>
</evidence>
<dbReference type="InterPro" id="IPR001611">
    <property type="entry name" value="Leu-rich_rpt"/>
</dbReference>
<accession>A0ABP0FZM5</accession>
<proteinExistence type="predicted"/>
<dbReference type="SUPFAM" id="SSF52058">
    <property type="entry name" value="L domain-like"/>
    <property type="match status" value="1"/>
</dbReference>
<reference evidence="5 6" key="1">
    <citation type="submission" date="2024-02" db="EMBL/GenBank/DDBJ databases">
        <authorList>
            <person name="Daric V."/>
            <person name="Darras S."/>
        </authorList>
    </citation>
    <scope>NUCLEOTIDE SEQUENCE [LARGE SCALE GENOMIC DNA]</scope>
</reference>
<keyword evidence="3" id="KW-0175">Coiled coil</keyword>
<dbReference type="Proteomes" id="UP001642483">
    <property type="component" value="Unassembled WGS sequence"/>
</dbReference>
<feature type="coiled-coil region" evidence="3">
    <location>
        <begin position="893"/>
        <end position="974"/>
    </location>
</feature>